<reference evidence="4" key="1">
    <citation type="submission" date="2021-02" db="EMBL/GenBank/DDBJ databases">
        <authorList>
            <person name="Dougan E. K."/>
            <person name="Rhodes N."/>
            <person name="Thang M."/>
            <person name="Chan C."/>
        </authorList>
    </citation>
    <scope>NUCLEOTIDE SEQUENCE</scope>
</reference>
<protein>
    <submittedName>
        <fullName evidence="4">Uncharacterized protein</fullName>
    </submittedName>
</protein>
<comment type="caution">
    <text evidence="4">The sequence shown here is derived from an EMBL/GenBank/DDBJ whole genome shotgun (WGS) entry which is preliminary data.</text>
</comment>
<gene>
    <name evidence="4" type="ORF">PGLA1383_LOCUS35244</name>
</gene>
<sequence>ATKAKSSEENQRLAERLRLTADTEMELRRELQISHQGHLDLQERVAELTGQLERAEAAYSEAAREVGSMSLRLNDLEFKNDSGPEDLLRQELTIAKERCNDLDAHLKECTWMRDYALQQAEEARLQVQKAEEARALQAESPKAARPPEAAAAGQAASEETEMALTSAREEVAAMREQLEKLIAQHSADFQQQADLFREEMSYLKRKNDEKDRRLEILTCERNALRFDSNEASLGGGSKPSRERPSGGTRDATLGDKAKEHLVDLEELSMKEVLSAPGQGSAAGTLKAFLADGDVILRRFSKLLFQSPMTRRIFYGYILLMHIWIWVVLHRAAEVHAAHAAHTPLTAAKGVQNNLSLAAQLQLIATTLAPLADASKAEILT</sequence>
<proteinExistence type="predicted"/>
<evidence type="ECO:0000313" key="4">
    <source>
        <dbReference type="EMBL" id="CAE8617583.1"/>
    </source>
</evidence>
<keyword evidence="3" id="KW-0812">Transmembrane</keyword>
<evidence type="ECO:0000313" key="5">
    <source>
        <dbReference type="Proteomes" id="UP000654075"/>
    </source>
</evidence>
<evidence type="ECO:0000256" key="2">
    <source>
        <dbReference type="SAM" id="MobiDB-lite"/>
    </source>
</evidence>
<name>A0A813FT93_POLGL</name>
<keyword evidence="3" id="KW-0472">Membrane</keyword>
<dbReference type="AlphaFoldDB" id="A0A813FT93"/>
<keyword evidence="5" id="KW-1185">Reference proteome</keyword>
<feature type="coiled-coil region" evidence="1">
    <location>
        <begin position="38"/>
        <end position="65"/>
    </location>
</feature>
<feature type="non-terminal residue" evidence="4">
    <location>
        <position position="1"/>
    </location>
</feature>
<dbReference type="OMA" id="LMHIWIW"/>
<organism evidence="4 5">
    <name type="scientific">Polarella glacialis</name>
    <name type="common">Dinoflagellate</name>
    <dbReference type="NCBI Taxonomy" id="89957"/>
    <lineage>
        <taxon>Eukaryota</taxon>
        <taxon>Sar</taxon>
        <taxon>Alveolata</taxon>
        <taxon>Dinophyceae</taxon>
        <taxon>Suessiales</taxon>
        <taxon>Suessiaceae</taxon>
        <taxon>Polarella</taxon>
    </lineage>
</organism>
<dbReference type="OrthoDB" id="436469at2759"/>
<feature type="compositionally biased region" description="Low complexity" evidence="2">
    <location>
        <begin position="138"/>
        <end position="157"/>
    </location>
</feature>
<feature type="region of interest" description="Disordered" evidence="2">
    <location>
        <begin position="132"/>
        <end position="166"/>
    </location>
</feature>
<evidence type="ECO:0000256" key="3">
    <source>
        <dbReference type="SAM" id="Phobius"/>
    </source>
</evidence>
<keyword evidence="1" id="KW-0175">Coiled coil</keyword>
<evidence type="ECO:0000256" key="1">
    <source>
        <dbReference type="SAM" id="Coils"/>
    </source>
</evidence>
<accession>A0A813FT93</accession>
<feature type="region of interest" description="Disordered" evidence="2">
    <location>
        <begin position="228"/>
        <end position="255"/>
    </location>
</feature>
<dbReference type="Proteomes" id="UP000654075">
    <property type="component" value="Unassembled WGS sequence"/>
</dbReference>
<dbReference type="EMBL" id="CAJNNV010026215">
    <property type="protein sequence ID" value="CAE8617583.1"/>
    <property type="molecule type" value="Genomic_DNA"/>
</dbReference>
<keyword evidence="3" id="KW-1133">Transmembrane helix</keyword>
<feature type="transmembrane region" description="Helical" evidence="3">
    <location>
        <begin position="312"/>
        <end position="328"/>
    </location>
</feature>